<dbReference type="AlphaFoldDB" id="A0A4R6ST11"/>
<name>A0A4R6ST11_9SPHI</name>
<keyword evidence="2" id="KW-1185">Reference proteome</keyword>
<reference evidence="1 2" key="1">
    <citation type="submission" date="2019-03" db="EMBL/GenBank/DDBJ databases">
        <title>Genomic Encyclopedia of Archaeal and Bacterial Type Strains, Phase II (KMG-II): from individual species to whole genera.</title>
        <authorList>
            <person name="Goeker M."/>
        </authorList>
    </citation>
    <scope>NUCLEOTIDE SEQUENCE [LARGE SCALE GENOMIC DNA]</scope>
    <source>
        <strain evidence="1 2">DSM 19035</strain>
    </source>
</reference>
<evidence type="ECO:0000313" key="1">
    <source>
        <dbReference type="EMBL" id="TDQ08545.1"/>
    </source>
</evidence>
<sequence>MKMMSMISMTQSFFKFGINFLKIRSEIKAITADRKLNPTRSAVRLVFPETGFLPVSNNTPITKQSAETRLSGVSFIFNVQSITF</sequence>
<organism evidence="1 2">
    <name type="scientific">Pedobacter metabolipauper</name>
    <dbReference type="NCBI Taxonomy" id="425513"/>
    <lineage>
        <taxon>Bacteria</taxon>
        <taxon>Pseudomonadati</taxon>
        <taxon>Bacteroidota</taxon>
        <taxon>Sphingobacteriia</taxon>
        <taxon>Sphingobacteriales</taxon>
        <taxon>Sphingobacteriaceae</taxon>
        <taxon>Pedobacter</taxon>
    </lineage>
</organism>
<gene>
    <name evidence="1" type="ORF">ATK78_3061</name>
</gene>
<proteinExistence type="predicted"/>
<dbReference type="Proteomes" id="UP000295620">
    <property type="component" value="Unassembled WGS sequence"/>
</dbReference>
<protein>
    <submittedName>
        <fullName evidence="1">Uncharacterized protein</fullName>
    </submittedName>
</protein>
<accession>A0A4R6ST11</accession>
<evidence type="ECO:0000313" key="2">
    <source>
        <dbReference type="Proteomes" id="UP000295620"/>
    </source>
</evidence>
<dbReference type="EMBL" id="SNYC01000005">
    <property type="protein sequence ID" value="TDQ08545.1"/>
    <property type="molecule type" value="Genomic_DNA"/>
</dbReference>
<comment type="caution">
    <text evidence="1">The sequence shown here is derived from an EMBL/GenBank/DDBJ whole genome shotgun (WGS) entry which is preliminary data.</text>
</comment>